<dbReference type="PANTHER" id="PTHR46268">
    <property type="entry name" value="STRESS RESPONSE PROTEIN NHAX"/>
    <property type="match status" value="1"/>
</dbReference>
<evidence type="ECO:0000259" key="2">
    <source>
        <dbReference type="Pfam" id="PF00582"/>
    </source>
</evidence>
<reference evidence="4" key="1">
    <citation type="journal article" date="2019" name="Int. J. Syst. Evol. Microbiol.">
        <title>The Global Catalogue of Microorganisms (GCM) 10K type strain sequencing project: providing services to taxonomists for standard genome sequencing and annotation.</title>
        <authorList>
            <consortium name="The Broad Institute Genomics Platform"/>
            <consortium name="The Broad Institute Genome Sequencing Center for Infectious Disease"/>
            <person name="Wu L."/>
            <person name="Ma J."/>
        </authorList>
    </citation>
    <scope>NUCLEOTIDE SEQUENCE [LARGE SCALE GENOMIC DNA]</scope>
    <source>
        <strain evidence="4">CGMCC 4.1782</strain>
    </source>
</reference>
<dbReference type="Pfam" id="PF00582">
    <property type="entry name" value="Usp"/>
    <property type="match status" value="1"/>
</dbReference>
<dbReference type="EMBL" id="JBHUIM010000001">
    <property type="protein sequence ID" value="MFD2244778.1"/>
    <property type="molecule type" value="Genomic_DNA"/>
</dbReference>
<dbReference type="InterPro" id="IPR006015">
    <property type="entry name" value="Universal_stress_UspA"/>
</dbReference>
<dbReference type="InterPro" id="IPR014729">
    <property type="entry name" value="Rossmann-like_a/b/a_fold"/>
</dbReference>
<accession>A0ABW5CRW8</accession>
<dbReference type="Gene3D" id="3.40.50.620">
    <property type="entry name" value="HUPs"/>
    <property type="match status" value="2"/>
</dbReference>
<gene>
    <name evidence="3" type="ORF">ACFSKP_00835</name>
</gene>
<evidence type="ECO:0000313" key="4">
    <source>
        <dbReference type="Proteomes" id="UP001597374"/>
    </source>
</evidence>
<comment type="caution">
    <text evidence="3">The sequence shown here is derived from an EMBL/GenBank/DDBJ whole genome shotgun (WGS) entry which is preliminary data.</text>
</comment>
<comment type="similarity">
    <text evidence="1">Belongs to the universal stress protein A family.</text>
</comment>
<keyword evidence="4" id="KW-1185">Reference proteome</keyword>
<dbReference type="PANTHER" id="PTHR46268:SF6">
    <property type="entry name" value="UNIVERSAL STRESS PROTEIN UP12"/>
    <property type="match status" value="1"/>
</dbReference>
<dbReference type="CDD" id="cd00293">
    <property type="entry name" value="USP-like"/>
    <property type="match status" value="1"/>
</dbReference>
<dbReference type="SUPFAM" id="SSF52402">
    <property type="entry name" value="Adenine nucleotide alpha hydrolases-like"/>
    <property type="match status" value="2"/>
</dbReference>
<dbReference type="RefSeq" id="WP_250429844.1">
    <property type="nucleotide sequence ID" value="NZ_JALPRR010000002.1"/>
</dbReference>
<protein>
    <submittedName>
        <fullName evidence="3">Universal stress protein</fullName>
    </submittedName>
</protein>
<dbReference type="Proteomes" id="UP001597374">
    <property type="component" value="Unassembled WGS sequence"/>
</dbReference>
<sequence>MFRILTPTDFSTDAFNATLVAMKLAQRFGGELILTHVLANPPVPASAPSNLFASLYEEEERQVKKRLHEEYKHLLTILDIRFKEVRFNSVIVPYPFAESILQVIRQYDINLVVMGSSGAGTYKRVLLGSNTLELLRVVTKPLLIMPTMYEFDGFKNITILLHAEDTTYRSGIELLVRFAISYNARISILFISADPENIPDHTKQLHLQEEWQTLLKLPVQTDAFDGNDTVQLLEQHVKRNHTDLLVVLPRRKSFWEELFTNSVTEELAAQARLPMLVLPVED</sequence>
<name>A0ABW5CRW8_9BACT</name>
<dbReference type="PRINTS" id="PR01438">
    <property type="entry name" value="UNVRSLSTRESS"/>
</dbReference>
<evidence type="ECO:0000256" key="1">
    <source>
        <dbReference type="ARBA" id="ARBA00008791"/>
    </source>
</evidence>
<proteinExistence type="inferred from homology"/>
<organism evidence="3 4">
    <name type="scientific">Pontibacter ruber</name>
    <dbReference type="NCBI Taxonomy" id="1343895"/>
    <lineage>
        <taxon>Bacteria</taxon>
        <taxon>Pseudomonadati</taxon>
        <taxon>Bacteroidota</taxon>
        <taxon>Cytophagia</taxon>
        <taxon>Cytophagales</taxon>
        <taxon>Hymenobacteraceae</taxon>
        <taxon>Pontibacter</taxon>
    </lineage>
</organism>
<evidence type="ECO:0000313" key="3">
    <source>
        <dbReference type="EMBL" id="MFD2244778.1"/>
    </source>
</evidence>
<feature type="domain" description="UspA" evidence="2">
    <location>
        <begin position="3"/>
        <end position="145"/>
    </location>
</feature>
<dbReference type="InterPro" id="IPR006016">
    <property type="entry name" value="UspA"/>
</dbReference>